<dbReference type="InterPro" id="IPR023582">
    <property type="entry name" value="Impact"/>
</dbReference>
<name>A0A7K1LI13_9MICC</name>
<dbReference type="GO" id="GO:0005737">
    <property type="term" value="C:cytoplasm"/>
    <property type="evidence" value="ECO:0007669"/>
    <property type="project" value="TreeGrafter"/>
</dbReference>
<proteinExistence type="inferred from homology"/>
<feature type="domain" description="UPF0029" evidence="3">
    <location>
        <begin position="157"/>
        <end position="200"/>
    </location>
</feature>
<dbReference type="InterPro" id="IPR020568">
    <property type="entry name" value="Ribosomal_Su5_D2-typ_SF"/>
</dbReference>
<evidence type="ECO:0000313" key="5">
    <source>
        <dbReference type="Proteomes" id="UP000462152"/>
    </source>
</evidence>
<dbReference type="PANTHER" id="PTHR16301">
    <property type="entry name" value="IMPACT-RELATED"/>
    <property type="match status" value="1"/>
</dbReference>
<dbReference type="InterPro" id="IPR015269">
    <property type="entry name" value="UPF0029_Impact_C"/>
</dbReference>
<dbReference type="RefSeq" id="WP_129315885.1">
    <property type="nucleotide sequence ID" value="NZ_JBFCQO010000001.1"/>
</dbReference>
<evidence type="ECO:0000259" key="3">
    <source>
        <dbReference type="Pfam" id="PF09186"/>
    </source>
</evidence>
<reference evidence="4 5" key="1">
    <citation type="submission" date="2019-12" db="EMBL/GenBank/DDBJ databases">
        <authorList>
            <person name="Li J."/>
            <person name="Shi Y."/>
            <person name="Xu G."/>
            <person name="Xiao D."/>
            <person name="Ran X."/>
        </authorList>
    </citation>
    <scope>NUCLEOTIDE SEQUENCE [LARGE SCALE GENOMIC DNA]</scope>
    <source>
        <strain evidence="4 5">JCM 15915</strain>
    </source>
</reference>
<dbReference type="AlphaFoldDB" id="A0A7K1LI13"/>
<dbReference type="GO" id="GO:0006446">
    <property type="term" value="P:regulation of translational initiation"/>
    <property type="evidence" value="ECO:0007669"/>
    <property type="project" value="TreeGrafter"/>
</dbReference>
<feature type="domain" description="Impact N-terminal" evidence="2">
    <location>
        <begin position="28"/>
        <end position="141"/>
    </location>
</feature>
<dbReference type="PANTHER" id="PTHR16301:SF20">
    <property type="entry name" value="IMPACT FAMILY MEMBER YIGZ"/>
    <property type="match status" value="1"/>
</dbReference>
<dbReference type="Pfam" id="PF09186">
    <property type="entry name" value="DUF1949"/>
    <property type="match status" value="1"/>
</dbReference>
<dbReference type="InterPro" id="IPR001498">
    <property type="entry name" value="Impact_N"/>
</dbReference>
<evidence type="ECO:0000259" key="2">
    <source>
        <dbReference type="Pfam" id="PF01205"/>
    </source>
</evidence>
<keyword evidence="5" id="KW-1185">Reference proteome</keyword>
<comment type="similarity">
    <text evidence="1">Belongs to the IMPACT family.</text>
</comment>
<gene>
    <name evidence="4" type="ORF">GMA10_06260</name>
</gene>
<dbReference type="EMBL" id="WOGT01000002">
    <property type="protein sequence ID" value="MUN54816.1"/>
    <property type="molecule type" value="Genomic_DNA"/>
</dbReference>
<evidence type="ECO:0000313" key="4">
    <source>
        <dbReference type="EMBL" id="MUN54816.1"/>
    </source>
</evidence>
<evidence type="ECO:0000256" key="1">
    <source>
        <dbReference type="ARBA" id="ARBA00007665"/>
    </source>
</evidence>
<accession>A0A7K1LI13</accession>
<dbReference type="Pfam" id="PF01205">
    <property type="entry name" value="Impact_N"/>
    <property type="match status" value="1"/>
</dbReference>
<dbReference type="OrthoDB" id="9813771at2"/>
<dbReference type="SUPFAM" id="SSF54211">
    <property type="entry name" value="Ribosomal protein S5 domain 2-like"/>
    <property type="match status" value="1"/>
</dbReference>
<organism evidence="4 5">
    <name type="scientific">Rothia koreensis</name>
    <dbReference type="NCBI Taxonomy" id="592378"/>
    <lineage>
        <taxon>Bacteria</taxon>
        <taxon>Bacillati</taxon>
        <taxon>Actinomycetota</taxon>
        <taxon>Actinomycetes</taxon>
        <taxon>Micrococcales</taxon>
        <taxon>Micrococcaceae</taxon>
        <taxon>Rothia</taxon>
    </lineage>
</organism>
<comment type="caution">
    <text evidence="4">The sequence shown here is derived from an EMBL/GenBank/DDBJ whole genome shotgun (WGS) entry which is preliminary data.</text>
</comment>
<protein>
    <submittedName>
        <fullName evidence="4">DUF1949 domain-containing protein</fullName>
    </submittedName>
</protein>
<dbReference type="Proteomes" id="UP000462152">
    <property type="component" value="Unassembled WGS sequence"/>
</dbReference>
<sequence>MTGTDETRARKYTVLSEPRPAEILLEIKKSEFIGHVARVESEDEAREFLDALRKRYHDARHVCSAFVIGADRDIQRSSDDGEPAGTAGIPMLQAVLAHRTTEEALQDLSDVCVGVVRYFGGIKLGAGGLVRAYTDATVQAIDAARLTTRERLRLGRIEVPHADAGRLENELRASDVAVLGTDYASSHASLNIAVTDSEEAREGAEAHLASSSSGQLDVTWGETEWVDR</sequence>
<dbReference type="Gene3D" id="3.30.230.30">
    <property type="entry name" value="Impact, N-terminal domain"/>
    <property type="match status" value="1"/>
</dbReference>
<dbReference type="InterPro" id="IPR036956">
    <property type="entry name" value="Impact_N_sf"/>
</dbReference>